<sequence>MLRNIPYAFFRIKHSSSVSGEDLKNLRKFYAPILGSDAILLYEYLRDLSFSQSDETGFYDYDSLTYLLNMDVDTLNSARIKLESVSLISTFLDEFNRKTLFIIEKPLDSTGFKKNLILANKLISIIGSKNFERLVGRERNIYLSKASHLLDASASFDEVFPESEEDLTITFSHEVDSSMIKTQEIVEEIKDKLSFNTFDYPNPYEAILKTDSRYFYSQISHKIPTQSVLNLIKESREKGFGDPCLNLVFFYAYNSKEVSSININYVTKIVNDLIKKTIFSFEAIERYLDEMLKIKNKVAVSKINLYKATYLESLQREDNQNN</sequence>
<dbReference type="InterPro" id="IPR058660">
    <property type="entry name" value="WHD_DnaB"/>
</dbReference>
<reference evidence="3 4" key="1">
    <citation type="submission" date="2018-12" db="EMBL/GenBank/DDBJ databases">
        <authorList>
            <consortium name="Pathogen Informatics"/>
        </authorList>
    </citation>
    <scope>NUCLEOTIDE SEQUENCE [LARGE SCALE GENOMIC DNA]</scope>
    <source>
        <strain evidence="3 4">NCTC10126</strain>
    </source>
</reference>
<evidence type="ECO:0000313" key="2">
    <source>
        <dbReference type="EMBL" id="UUD35332.1"/>
    </source>
</evidence>
<evidence type="ECO:0000259" key="1">
    <source>
        <dbReference type="Pfam" id="PF25888"/>
    </source>
</evidence>
<name>A0A3P8K927_9BACT</name>
<evidence type="ECO:0000313" key="5">
    <source>
        <dbReference type="Proteomes" id="UP001058569"/>
    </source>
</evidence>
<proteinExistence type="predicted"/>
<feature type="domain" description="Replicative helicase loading/DNA remodeling protein DnaB N-terminal winged helix" evidence="1">
    <location>
        <begin position="10"/>
        <end position="167"/>
    </location>
</feature>
<dbReference type="OrthoDB" id="395744at2"/>
<dbReference type="RefSeq" id="WP_126118143.1">
    <property type="nucleotide sequence ID" value="NZ_CP101806.1"/>
</dbReference>
<evidence type="ECO:0000313" key="3">
    <source>
        <dbReference type="EMBL" id="VDR41889.1"/>
    </source>
</evidence>
<dbReference type="AlphaFoldDB" id="A0A3P8K927"/>
<keyword evidence="5" id="KW-1185">Reference proteome</keyword>
<gene>
    <name evidence="3" type="ORF">NCTC10126_00377</name>
    <name evidence="2" type="ORF">NPA07_00435</name>
</gene>
<evidence type="ECO:0000313" key="4">
    <source>
        <dbReference type="Proteomes" id="UP000280036"/>
    </source>
</evidence>
<reference evidence="2" key="2">
    <citation type="submission" date="2022-07" db="EMBL/GenBank/DDBJ databases">
        <title>Complete genome of Mycoplasma caviae type strain G122.</title>
        <authorList>
            <person name="Spergser J."/>
        </authorList>
    </citation>
    <scope>NUCLEOTIDE SEQUENCE</scope>
    <source>
        <strain evidence="2">G122</strain>
    </source>
</reference>
<dbReference type="Proteomes" id="UP001058569">
    <property type="component" value="Chromosome"/>
</dbReference>
<protein>
    <submittedName>
        <fullName evidence="2">DNA replication protein DnaD</fullName>
    </submittedName>
    <submittedName>
        <fullName evidence="3">DnaD domain-containing protein</fullName>
    </submittedName>
</protein>
<dbReference type="EMBL" id="CP101806">
    <property type="protein sequence ID" value="UUD35332.1"/>
    <property type="molecule type" value="Genomic_DNA"/>
</dbReference>
<dbReference type="Pfam" id="PF25888">
    <property type="entry name" value="WHD_DnaB"/>
    <property type="match status" value="1"/>
</dbReference>
<accession>A0A3P8K927</accession>
<dbReference type="EMBL" id="UZVY01000001">
    <property type="protein sequence ID" value="VDR41889.1"/>
    <property type="molecule type" value="Genomic_DNA"/>
</dbReference>
<organism evidence="3 4">
    <name type="scientific">Mycoplasmopsis caviae</name>
    <dbReference type="NCBI Taxonomy" id="55603"/>
    <lineage>
        <taxon>Bacteria</taxon>
        <taxon>Bacillati</taxon>
        <taxon>Mycoplasmatota</taxon>
        <taxon>Mycoplasmoidales</taxon>
        <taxon>Metamycoplasmataceae</taxon>
        <taxon>Mycoplasmopsis</taxon>
    </lineage>
</organism>
<dbReference type="Proteomes" id="UP000280036">
    <property type="component" value="Unassembled WGS sequence"/>
</dbReference>